<organism evidence="1 2">
    <name type="scientific">Bradyrhizobium icense</name>
    <dbReference type="NCBI Taxonomy" id="1274631"/>
    <lineage>
        <taxon>Bacteria</taxon>
        <taxon>Pseudomonadati</taxon>
        <taxon>Pseudomonadota</taxon>
        <taxon>Alphaproteobacteria</taxon>
        <taxon>Hyphomicrobiales</taxon>
        <taxon>Nitrobacteraceae</taxon>
        <taxon>Bradyrhizobium</taxon>
    </lineage>
</organism>
<dbReference type="Gene3D" id="1.25.40.10">
    <property type="entry name" value="Tetratricopeptide repeat domain"/>
    <property type="match status" value="1"/>
</dbReference>
<protein>
    <recommendedName>
        <fullName evidence="3">Tetratricopeptide repeat protein</fullName>
    </recommendedName>
</protein>
<dbReference type="OrthoDB" id="192577at2"/>
<dbReference type="AlphaFoldDB" id="A0A1B1UK74"/>
<gene>
    <name evidence="1" type="ORF">LMTR13_26635</name>
</gene>
<proteinExistence type="predicted"/>
<dbReference type="InterPro" id="IPR011990">
    <property type="entry name" value="TPR-like_helical_dom_sf"/>
</dbReference>
<dbReference type="EMBL" id="CP016428">
    <property type="protein sequence ID" value="ANW03181.1"/>
    <property type="molecule type" value="Genomic_DNA"/>
</dbReference>
<dbReference type="KEGG" id="bic:LMTR13_26635"/>
<evidence type="ECO:0008006" key="3">
    <source>
        <dbReference type="Google" id="ProtNLM"/>
    </source>
</evidence>
<dbReference type="STRING" id="1274631.LMTR13_26635"/>
<dbReference type="SUPFAM" id="SSF48452">
    <property type="entry name" value="TPR-like"/>
    <property type="match status" value="1"/>
</dbReference>
<dbReference type="Proteomes" id="UP000092839">
    <property type="component" value="Chromosome"/>
</dbReference>
<evidence type="ECO:0000313" key="2">
    <source>
        <dbReference type="Proteomes" id="UP000092839"/>
    </source>
</evidence>
<name>A0A1B1UK74_9BRAD</name>
<reference evidence="1 2" key="1">
    <citation type="submission" date="2016-07" db="EMBL/GenBank/DDBJ databases">
        <title>Complete genome sequence of Bradyrhizobium icense LMTR 13T, a potential inoculant strain isolated from lima bean (Phaseolus lunatus) in Peru.</title>
        <authorList>
            <person name="Ormeno-Orrillo E."/>
            <person name="Duran D."/>
            <person name="Rogel M.A."/>
            <person name="Rey L."/>
            <person name="Imperial J."/>
            <person name="Ruiz-Argueso T."/>
            <person name="Martinez-Romero E."/>
        </authorList>
    </citation>
    <scope>NUCLEOTIDE SEQUENCE [LARGE SCALE GENOMIC DNA]</scope>
    <source>
        <strain evidence="1 2">LMTR 13</strain>
    </source>
</reference>
<keyword evidence="2" id="KW-1185">Reference proteome</keyword>
<evidence type="ECO:0000313" key="1">
    <source>
        <dbReference type="EMBL" id="ANW03181.1"/>
    </source>
</evidence>
<accession>A0A1B1UK74</accession>
<sequence length="178" mass="19584">MNLDGAGNPLSGSEGALIAHTLLGDGLPREAEDHLWQAGLSYHLDEIAEKHLHEAQALAPGHAAVLIGLYRFYFYKARLAEALEVAKLCISKAARENGLLDDWRRVSATDAAFDCYENSLPRFYLFSLKAYAYLQMRLGDLGEGHAAASKLVELDPTDKIGAKVLLDVLERMGQDDDR</sequence>
<dbReference type="RefSeq" id="WP_065730367.1">
    <property type="nucleotide sequence ID" value="NZ_CP016428.1"/>
</dbReference>